<evidence type="ECO:0000259" key="4">
    <source>
        <dbReference type="PROSITE" id="PS50076"/>
    </source>
</evidence>
<dbReference type="PANTHER" id="PTHR43096">
    <property type="entry name" value="DNAJ HOMOLOG 1, MITOCHONDRIAL-RELATED"/>
    <property type="match status" value="1"/>
</dbReference>
<dbReference type="GO" id="GO:0003677">
    <property type="term" value="F:DNA binding"/>
    <property type="evidence" value="ECO:0007669"/>
    <property type="project" value="UniProtKB-KW"/>
</dbReference>
<dbReference type="SUPFAM" id="SSF46565">
    <property type="entry name" value="Chaperone J-domain"/>
    <property type="match status" value="1"/>
</dbReference>
<evidence type="ECO:0000313" key="5">
    <source>
        <dbReference type="EMBL" id="PZN68703.1"/>
    </source>
</evidence>
<evidence type="ECO:0000313" key="6">
    <source>
        <dbReference type="Proteomes" id="UP000249396"/>
    </source>
</evidence>
<dbReference type="SUPFAM" id="SSF49493">
    <property type="entry name" value="HSP40/DnaJ peptide-binding domain"/>
    <property type="match status" value="2"/>
</dbReference>
<dbReference type="InterPro" id="IPR002939">
    <property type="entry name" value="DnaJ_C"/>
</dbReference>
<gene>
    <name evidence="5" type="ORF">DM484_31090</name>
</gene>
<keyword evidence="1" id="KW-0963">Cytoplasm</keyword>
<dbReference type="InterPro" id="IPR008971">
    <property type="entry name" value="HSP40/DnaJ_pept-bd"/>
</dbReference>
<dbReference type="CDD" id="cd06257">
    <property type="entry name" value="DnaJ"/>
    <property type="match status" value="1"/>
</dbReference>
<evidence type="ECO:0000256" key="3">
    <source>
        <dbReference type="ARBA" id="ARBA00023186"/>
    </source>
</evidence>
<dbReference type="Pfam" id="PF00226">
    <property type="entry name" value="DnaJ"/>
    <property type="match status" value="1"/>
</dbReference>
<dbReference type="Pfam" id="PF01556">
    <property type="entry name" value="DnaJ_C"/>
    <property type="match status" value="1"/>
</dbReference>
<reference evidence="5 6" key="1">
    <citation type="journal article" date="2018" name="Aquat. Microb. Ecol.">
        <title>Gammaproteobacterial methanotrophs dominate.</title>
        <authorList>
            <person name="Rissanen A.J."/>
            <person name="Saarenheimo J."/>
            <person name="Tiirola M."/>
            <person name="Peura S."/>
            <person name="Aalto S.L."/>
            <person name="Karvinen A."/>
            <person name="Nykanen H."/>
        </authorList>
    </citation>
    <scope>NUCLEOTIDE SEQUENCE [LARGE SCALE GENOMIC DNA]</scope>
    <source>
        <strain evidence="5">AMbin10</strain>
    </source>
</reference>
<organism evidence="5 6">
    <name type="scientific">Candidatus Methylumidiphilus alinenensis</name>
    <dbReference type="NCBI Taxonomy" id="2202197"/>
    <lineage>
        <taxon>Bacteria</taxon>
        <taxon>Pseudomonadati</taxon>
        <taxon>Pseudomonadota</taxon>
        <taxon>Gammaproteobacteria</taxon>
        <taxon>Methylococcales</taxon>
        <taxon>Candidatus Methylumidiphilus</taxon>
    </lineage>
</organism>
<keyword evidence="2" id="KW-0238">DNA-binding</keyword>
<evidence type="ECO:0000256" key="1">
    <source>
        <dbReference type="ARBA" id="ARBA00022490"/>
    </source>
</evidence>
<dbReference type="AlphaFoldDB" id="A0A2W4Q8W8"/>
<dbReference type="Proteomes" id="UP000249396">
    <property type="component" value="Unassembled WGS sequence"/>
</dbReference>
<dbReference type="PANTHER" id="PTHR43096:SF52">
    <property type="entry name" value="DNAJ HOMOLOG 1, MITOCHONDRIAL-RELATED"/>
    <property type="match status" value="1"/>
</dbReference>
<dbReference type="Gene3D" id="1.10.287.110">
    <property type="entry name" value="DnaJ domain"/>
    <property type="match status" value="1"/>
</dbReference>
<dbReference type="SMART" id="SM00271">
    <property type="entry name" value="DnaJ"/>
    <property type="match status" value="1"/>
</dbReference>
<name>A0A2W4Q8W8_9GAMM</name>
<dbReference type="GO" id="GO:0051082">
    <property type="term" value="F:unfolded protein binding"/>
    <property type="evidence" value="ECO:0007669"/>
    <property type="project" value="InterPro"/>
</dbReference>
<dbReference type="CDD" id="cd10747">
    <property type="entry name" value="DnaJ_C"/>
    <property type="match status" value="1"/>
</dbReference>
<dbReference type="InterPro" id="IPR001623">
    <property type="entry name" value="DnaJ_domain"/>
</dbReference>
<dbReference type="InterPro" id="IPR036869">
    <property type="entry name" value="J_dom_sf"/>
</dbReference>
<dbReference type="InterPro" id="IPR018253">
    <property type="entry name" value="DnaJ_domain_CS"/>
</dbReference>
<proteinExistence type="predicted"/>
<dbReference type="FunFam" id="2.60.260.20:FF:000008">
    <property type="entry name" value="Curved DNA-binding protein"/>
    <property type="match status" value="1"/>
</dbReference>
<sequence length="311" mass="34293">MKYKDYYKTMGLGRKASPEEIKKAYRKLARKYHPDVSKEPGAEDKFKEVSEAYETLHDPEKRSVYDQLGTYQQGQDFRPPPGWEQHFGGDPFSNEGIDLSDLFAAFTGKAGGVGRGAKIPKPGQNYEVNAHITLEEAYHGTELELSLTTTESDGKGRLRKMPRNLKVRIPKGATDGQRLRLSGRGGKGQNGGSDGDLFLNINLHPHPFFRVSGHDLYLELPLAPWEAVLGAMVQVPTLGGDVRLKIPPGTHSGQQLRVTGRGLPMPHRGAGNLFAIVQIVVPTVVDEHERELFQSLADASTFNPRGHFEGG</sequence>
<dbReference type="PROSITE" id="PS00636">
    <property type="entry name" value="DNAJ_1"/>
    <property type="match status" value="1"/>
</dbReference>
<comment type="caution">
    <text evidence="5">The sequence shown here is derived from an EMBL/GenBank/DDBJ whole genome shotgun (WGS) entry which is preliminary data.</text>
</comment>
<evidence type="ECO:0000256" key="2">
    <source>
        <dbReference type="ARBA" id="ARBA00023125"/>
    </source>
</evidence>
<keyword evidence="3" id="KW-0143">Chaperone</keyword>
<feature type="domain" description="J" evidence="4">
    <location>
        <begin position="5"/>
        <end position="69"/>
    </location>
</feature>
<dbReference type="EMBL" id="QJPH01000597">
    <property type="protein sequence ID" value="PZN68703.1"/>
    <property type="molecule type" value="Genomic_DNA"/>
</dbReference>
<accession>A0A2W4Q8W8</accession>
<dbReference type="Gene3D" id="2.60.260.20">
    <property type="entry name" value="Urease metallochaperone UreE, N-terminal domain"/>
    <property type="match status" value="2"/>
</dbReference>
<dbReference type="GO" id="GO:0042026">
    <property type="term" value="P:protein refolding"/>
    <property type="evidence" value="ECO:0007669"/>
    <property type="project" value="TreeGrafter"/>
</dbReference>
<protein>
    <submittedName>
        <fullName evidence="5">Molecular chaperone DnaJ</fullName>
    </submittedName>
</protein>
<dbReference type="PRINTS" id="PR00625">
    <property type="entry name" value="JDOMAIN"/>
</dbReference>
<dbReference type="FunFam" id="2.60.260.20:FF:000013">
    <property type="entry name" value="DnaJ subfamily B member 11"/>
    <property type="match status" value="1"/>
</dbReference>
<dbReference type="PROSITE" id="PS50076">
    <property type="entry name" value="DNAJ_2"/>
    <property type="match status" value="1"/>
</dbReference>
<dbReference type="GO" id="GO:0005737">
    <property type="term" value="C:cytoplasm"/>
    <property type="evidence" value="ECO:0007669"/>
    <property type="project" value="TreeGrafter"/>
</dbReference>